<keyword evidence="3" id="KW-0521">NADP</keyword>
<keyword evidence="4" id="KW-0560">Oxidoreductase</keyword>
<keyword evidence="7" id="KW-1185">Reference proteome</keyword>
<dbReference type="PANTHER" id="PTHR42808:SF3">
    <property type="entry name" value="HYDROXYSTEROID DEHYDROGENASE-LIKE PROTEIN 2"/>
    <property type="match status" value="1"/>
</dbReference>
<sequence>MPRRPEGEAVTPLSGRTALVTGASRGIGAAIARRLADEGVKVVLFAKSGAGSPGRLPGSVDEVAADIRSTGGRVLPVVGDLRSDADIDSVVEAAVSTFGGLDIVVNNAAAFDTTPTSSITMKRYDLLHGINARGAFAMTRAALPHLVTSDHAHVLTISPPLTIDPRWLGPHTAYTVAKYAMSLMTIGLAAEHAETPVAANSLWPGASVATEAIRTILGDEVAKSRSRSPKIMADAAVEILRREPREFTGNLVTDEDILRAIGADLSTYRLGSSESDLSPSWFLEER</sequence>
<dbReference type="GO" id="GO:0016491">
    <property type="term" value="F:oxidoreductase activity"/>
    <property type="evidence" value="ECO:0007669"/>
    <property type="project" value="UniProtKB-KW"/>
</dbReference>
<dbReference type="Pfam" id="PF00106">
    <property type="entry name" value="adh_short"/>
    <property type="match status" value="1"/>
</dbReference>
<dbReference type="PRINTS" id="PR00081">
    <property type="entry name" value="GDHRDH"/>
</dbReference>
<evidence type="ECO:0000256" key="2">
    <source>
        <dbReference type="ARBA" id="ARBA00006484"/>
    </source>
</evidence>
<reference evidence="6 7" key="1">
    <citation type="submission" date="2015-11" db="EMBL/GenBank/DDBJ databases">
        <authorList>
            <person name="Zhang Y."/>
            <person name="Guo Z."/>
        </authorList>
    </citation>
    <scope>NUCLEOTIDE SEQUENCE [LARGE SCALE GENOMIC DNA]</scope>
    <source>
        <strain evidence="6 7">YFY001</strain>
    </source>
</reference>
<dbReference type="NCBIfam" id="NF006133">
    <property type="entry name" value="PRK08278.1"/>
    <property type="match status" value="1"/>
</dbReference>
<dbReference type="InterPro" id="IPR036291">
    <property type="entry name" value="NAD(P)-bd_dom_sf"/>
</dbReference>
<gene>
    <name evidence="6" type="ORF">ASJ30_13605</name>
</gene>
<accession>A0A1L3MLJ8</accession>
<organism evidence="6 7">
    <name type="scientific">Janibacter indicus</name>
    <dbReference type="NCBI Taxonomy" id="857417"/>
    <lineage>
        <taxon>Bacteria</taxon>
        <taxon>Bacillati</taxon>
        <taxon>Actinomycetota</taxon>
        <taxon>Actinomycetes</taxon>
        <taxon>Micrococcales</taxon>
        <taxon>Intrasporangiaceae</taxon>
        <taxon>Janibacter</taxon>
    </lineage>
</organism>
<evidence type="ECO:0000256" key="4">
    <source>
        <dbReference type="ARBA" id="ARBA00023002"/>
    </source>
</evidence>
<evidence type="ECO:0000256" key="1">
    <source>
        <dbReference type="ARBA" id="ARBA00004275"/>
    </source>
</evidence>
<dbReference type="InterPro" id="IPR020904">
    <property type="entry name" value="Sc_DH/Rdtase_CS"/>
</dbReference>
<comment type="similarity">
    <text evidence="2">Belongs to the short-chain dehydrogenases/reductases (SDR) family.</text>
</comment>
<dbReference type="KEGG" id="jte:ASJ30_13605"/>
<dbReference type="InterPro" id="IPR002347">
    <property type="entry name" value="SDR_fam"/>
</dbReference>
<dbReference type="Proteomes" id="UP000182938">
    <property type="component" value="Chromosome"/>
</dbReference>
<dbReference type="SUPFAM" id="SSF51735">
    <property type="entry name" value="NAD(P)-binding Rossmann-fold domains"/>
    <property type="match status" value="1"/>
</dbReference>
<evidence type="ECO:0000313" key="7">
    <source>
        <dbReference type="Proteomes" id="UP000182938"/>
    </source>
</evidence>
<proteinExistence type="inferred from homology"/>
<dbReference type="FunFam" id="3.40.50.720:FF:000301">
    <property type="entry name" value="Hydroxysteroid dehydrogenase like 2"/>
    <property type="match status" value="1"/>
</dbReference>
<dbReference type="EMBL" id="CP013290">
    <property type="protein sequence ID" value="APH03209.1"/>
    <property type="molecule type" value="Genomic_DNA"/>
</dbReference>
<evidence type="ECO:0000313" key="6">
    <source>
        <dbReference type="EMBL" id="APH03209.1"/>
    </source>
</evidence>
<dbReference type="RefSeq" id="WP_072626346.1">
    <property type="nucleotide sequence ID" value="NZ_CP194734.1"/>
</dbReference>
<dbReference type="Gene3D" id="3.40.50.720">
    <property type="entry name" value="NAD(P)-binding Rossmann-like Domain"/>
    <property type="match status" value="1"/>
</dbReference>
<evidence type="ECO:0000256" key="3">
    <source>
        <dbReference type="ARBA" id="ARBA00022857"/>
    </source>
</evidence>
<dbReference type="PROSITE" id="PS00061">
    <property type="entry name" value="ADH_SHORT"/>
    <property type="match status" value="1"/>
</dbReference>
<comment type="subcellular location">
    <subcellularLocation>
        <location evidence="1">Peroxisome</location>
    </subcellularLocation>
</comment>
<evidence type="ECO:0000256" key="5">
    <source>
        <dbReference type="ARBA" id="ARBA00023140"/>
    </source>
</evidence>
<dbReference type="InterPro" id="IPR051935">
    <property type="entry name" value="HSDL2"/>
</dbReference>
<keyword evidence="5" id="KW-0576">Peroxisome</keyword>
<protein>
    <submittedName>
        <fullName evidence="6">Short-chain dehydrogenase</fullName>
    </submittedName>
</protein>
<name>A0A1L3MLJ8_9MICO</name>
<dbReference type="AlphaFoldDB" id="A0A1L3MLJ8"/>
<dbReference type="PANTHER" id="PTHR42808">
    <property type="entry name" value="HYDROXYSTEROID DEHYDROGENASE-LIKE PROTEIN 2"/>
    <property type="match status" value="1"/>
</dbReference>